<dbReference type="AlphaFoldDB" id="A0A4Z1EA00"/>
<accession>A0A4Z1EA00</accession>
<keyword evidence="4" id="KW-1185">Reference proteome</keyword>
<proteinExistence type="predicted"/>
<evidence type="ECO:0000313" key="3">
    <source>
        <dbReference type="EMBL" id="TGO08985.1"/>
    </source>
</evidence>
<protein>
    <recommendedName>
        <fullName evidence="5">Zn(2)-C6 fungal-type domain-containing protein</fullName>
    </recommendedName>
</protein>
<dbReference type="OrthoDB" id="415590at2759"/>
<comment type="caution">
    <text evidence="3">The sequence shown here is derived from an EMBL/GenBank/DDBJ whole genome shotgun (WGS) entry which is preliminary data.</text>
</comment>
<name>A0A4Z1EA00_9HELO</name>
<dbReference type="PANTHER" id="PTHR37534:SF4">
    <property type="entry name" value="ZN(II)2CYS6 TRANSCRIPTION FACTOR (EUROFUNG)"/>
    <property type="match status" value="1"/>
</dbReference>
<evidence type="ECO:0000256" key="2">
    <source>
        <dbReference type="SAM" id="MobiDB-lite"/>
    </source>
</evidence>
<evidence type="ECO:0000313" key="4">
    <source>
        <dbReference type="Proteomes" id="UP000297777"/>
    </source>
</evidence>
<evidence type="ECO:0000256" key="1">
    <source>
        <dbReference type="ARBA" id="ARBA00023242"/>
    </source>
</evidence>
<sequence>MPVDQTEGSFFKTFRSRSRRGDENGPKCGNCSRLWKHCRWGLKASFHPSRMTQLSPSDSANLSEIESVRKLPNNLRFVDETKEIEGDYDRHDGTLVLHKSSQGNADDIIIHLDAHNRFQENASDRYTISPGTQTPQLSTLTVNEDSQNNQEMAIPSPQSLVSLGNIQNPSSQSPSTDDSLTFGNYLASNNTPLIHVPRDITCHRSSSGTPSQGVLVWPINNYIKADLLSLYFRETSQWCEVTSSLKPFSTLYGHFVIESQAFAAAAVALASIQSLKSNSNSILLARELYKFARETLQRLKSDHHEGALLGTTILCVYSAASEQPIEESTILHECSHLLQTATSSTISDGVLSACFWTFARQDIWAAYAGRRSTLIPLNTWRVAQDEALRGLNQDTYSNRAIFITAKVIDELSREPSGLSENKLRNLWTELQNWVVERPQNVRCIIEVEASGDSTFPIILFSNTAAACGNMYYHVASILLLATGKISCEFAALLSPVCHARRILGISITNIEHATLVNSIHPVCIAAKQIATSIEKIAILNHLKKIEDDTGWKTKTCILDLEQLWGL</sequence>
<keyword evidence="1" id="KW-0539">Nucleus</keyword>
<dbReference type="GO" id="GO:0003700">
    <property type="term" value="F:DNA-binding transcription factor activity"/>
    <property type="evidence" value="ECO:0007669"/>
    <property type="project" value="TreeGrafter"/>
</dbReference>
<organism evidence="3 4">
    <name type="scientific">Botrytis tulipae</name>
    <dbReference type="NCBI Taxonomy" id="87230"/>
    <lineage>
        <taxon>Eukaryota</taxon>
        <taxon>Fungi</taxon>
        <taxon>Dikarya</taxon>
        <taxon>Ascomycota</taxon>
        <taxon>Pezizomycotina</taxon>
        <taxon>Leotiomycetes</taxon>
        <taxon>Helotiales</taxon>
        <taxon>Sclerotiniaceae</taxon>
        <taxon>Botrytis</taxon>
    </lineage>
</organism>
<dbReference type="EMBL" id="PQXH01000184">
    <property type="protein sequence ID" value="TGO08985.1"/>
    <property type="molecule type" value="Genomic_DNA"/>
</dbReference>
<gene>
    <name evidence="3" type="ORF">BTUL_0184g00320</name>
</gene>
<dbReference type="Proteomes" id="UP000297777">
    <property type="component" value="Unassembled WGS sequence"/>
</dbReference>
<dbReference type="GO" id="GO:0000976">
    <property type="term" value="F:transcription cis-regulatory region binding"/>
    <property type="evidence" value="ECO:0007669"/>
    <property type="project" value="TreeGrafter"/>
</dbReference>
<dbReference type="GO" id="GO:0005634">
    <property type="term" value="C:nucleus"/>
    <property type="evidence" value="ECO:0007669"/>
    <property type="project" value="TreeGrafter"/>
</dbReference>
<feature type="region of interest" description="Disordered" evidence="2">
    <location>
        <begin position="160"/>
        <end position="180"/>
    </location>
</feature>
<dbReference type="GO" id="GO:0045944">
    <property type="term" value="P:positive regulation of transcription by RNA polymerase II"/>
    <property type="evidence" value="ECO:0007669"/>
    <property type="project" value="TreeGrafter"/>
</dbReference>
<evidence type="ECO:0008006" key="5">
    <source>
        <dbReference type="Google" id="ProtNLM"/>
    </source>
</evidence>
<feature type="region of interest" description="Disordered" evidence="2">
    <location>
        <begin position="1"/>
        <end position="26"/>
    </location>
</feature>
<dbReference type="PANTHER" id="PTHR37534">
    <property type="entry name" value="TRANSCRIPTIONAL ACTIVATOR PROTEIN UGA3"/>
    <property type="match status" value="1"/>
</dbReference>
<reference evidence="3 4" key="1">
    <citation type="submission" date="2017-12" db="EMBL/GenBank/DDBJ databases">
        <title>Comparative genomics of Botrytis spp.</title>
        <authorList>
            <person name="Valero-Jimenez C.A."/>
            <person name="Tapia P."/>
            <person name="Veloso J."/>
            <person name="Silva-Moreno E."/>
            <person name="Staats M."/>
            <person name="Valdes J.H."/>
            <person name="Van Kan J.A.L."/>
        </authorList>
    </citation>
    <scope>NUCLEOTIDE SEQUENCE [LARGE SCALE GENOMIC DNA]</scope>
    <source>
        <strain evidence="3 4">Bt9001</strain>
    </source>
</reference>